<keyword evidence="1" id="KW-0732">Signal</keyword>
<dbReference type="InterPro" id="IPR019546">
    <property type="entry name" value="TAT_signal_bac_arc"/>
</dbReference>
<sequence>MTQSRRNFLRNVGLAGGAGVMLHSMGALGLTSAHAAETPAFTPPQPSDLARAGSKSVVILGGGIAGLTAAYELLKGGYKVTVLEGRDRPGGRNFTVRGGTRVTDLKGVTQVAGFSRGQYMNAGPGRLPQSHITLDYCKELGVPIEAFTNQNANALLYYPGDHGIGAVQMRQAKADTYGYVSELLAKATDKGALDEELTADDKEALIAFLRSFGDIGTKEEGYAYTGSSRAGYTVEPGAGQESGTEVAPHAMSAVLAAGLGQYFSFEFGYDQAMMMYQPVGGMDAIPYAFAKAVGAKNIRYGAEVVEWKNTSTGVSVAYKARGRTELIEADFAINCMPPQIAAKIPHNLGDDITASLKSFGPSNAGKIGIEYDRRWWEEDFRIYGGITNTRLDLRNMWHPSYGFHGDKGTMIGYYNTGSAADTYGALTPAQRLSRAVDMGKQIFGDVYGEGITASYSQDWKSQKFSEGAWAYSTTADTDPLYTRLLDATGNTYFAGDHLSHAVAWQHGAITAARAAVEKLHARVTA</sequence>
<dbReference type="NCBIfam" id="TIGR01409">
    <property type="entry name" value="TAT_signal_seq"/>
    <property type="match status" value="1"/>
</dbReference>
<dbReference type="InterPro" id="IPR050281">
    <property type="entry name" value="Flavin_monoamine_oxidase"/>
</dbReference>
<dbReference type="PROSITE" id="PS51318">
    <property type="entry name" value="TAT"/>
    <property type="match status" value="1"/>
</dbReference>
<dbReference type="InterPro" id="IPR006311">
    <property type="entry name" value="TAT_signal"/>
</dbReference>
<dbReference type="InterPro" id="IPR002937">
    <property type="entry name" value="Amino_oxidase"/>
</dbReference>
<evidence type="ECO:0000256" key="1">
    <source>
        <dbReference type="SAM" id="SignalP"/>
    </source>
</evidence>
<evidence type="ECO:0000259" key="2">
    <source>
        <dbReference type="Pfam" id="PF01593"/>
    </source>
</evidence>
<gene>
    <name evidence="3" type="ORF">UG56_026970</name>
</gene>
<dbReference type="SUPFAM" id="SSF54373">
    <property type="entry name" value="FAD-linked reductases, C-terminal domain"/>
    <property type="match status" value="1"/>
</dbReference>
<dbReference type="Pfam" id="PF01593">
    <property type="entry name" value="Amino_oxidase"/>
    <property type="match status" value="1"/>
</dbReference>
<dbReference type="SUPFAM" id="SSF51905">
    <property type="entry name" value="FAD/NAD(P)-binding domain"/>
    <property type="match status" value="1"/>
</dbReference>
<dbReference type="RefSeq" id="WP_045549220.1">
    <property type="nucleotide sequence ID" value="NZ_JZDQ02000063.1"/>
</dbReference>
<dbReference type="AlphaFoldDB" id="A0A1J4MY51"/>
<feature type="domain" description="Amine oxidase" evidence="2">
    <location>
        <begin position="64"/>
        <end position="518"/>
    </location>
</feature>
<proteinExistence type="predicted"/>
<dbReference type="Proteomes" id="UP000033772">
    <property type="component" value="Unassembled WGS sequence"/>
</dbReference>
<name>A0A1J4MY51_9ACTN</name>
<dbReference type="OrthoDB" id="337830at2"/>
<evidence type="ECO:0000313" key="4">
    <source>
        <dbReference type="Proteomes" id="UP000033772"/>
    </source>
</evidence>
<dbReference type="EMBL" id="JZDQ02000063">
    <property type="protein sequence ID" value="OIJ23623.1"/>
    <property type="molecule type" value="Genomic_DNA"/>
</dbReference>
<feature type="signal peptide" evidence="1">
    <location>
        <begin position="1"/>
        <end position="35"/>
    </location>
</feature>
<dbReference type="PANTHER" id="PTHR10742">
    <property type="entry name" value="FLAVIN MONOAMINE OXIDASE"/>
    <property type="match status" value="1"/>
</dbReference>
<dbReference type="Gene3D" id="1.20.1440.240">
    <property type="match status" value="1"/>
</dbReference>
<dbReference type="Gene3D" id="3.90.660.10">
    <property type="match status" value="1"/>
</dbReference>
<organism evidence="3 4">
    <name type="scientific">Nocardioides luteus</name>
    <dbReference type="NCBI Taxonomy" id="1844"/>
    <lineage>
        <taxon>Bacteria</taxon>
        <taxon>Bacillati</taxon>
        <taxon>Actinomycetota</taxon>
        <taxon>Actinomycetes</taxon>
        <taxon>Propionibacteriales</taxon>
        <taxon>Nocardioidaceae</taxon>
        <taxon>Nocardioides</taxon>
    </lineage>
</organism>
<dbReference type="STRING" id="1844.UG56_026970"/>
<evidence type="ECO:0000313" key="3">
    <source>
        <dbReference type="EMBL" id="OIJ23623.1"/>
    </source>
</evidence>
<keyword evidence="4" id="KW-1185">Reference proteome</keyword>
<comment type="caution">
    <text evidence="3">The sequence shown here is derived from an EMBL/GenBank/DDBJ whole genome shotgun (WGS) entry which is preliminary data.</text>
</comment>
<reference evidence="3" key="1">
    <citation type="submission" date="2016-10" db="EMBL/GenBank/DDBJ databases">
        <title>Draft Genome Sequence of Nocardioides luteus Strain BAFB, an Alkane-Degrading Bacterium Isolated from JP-7 Polluted Soil.</title>
        <authorList>
            <person name="Brown L."/>
            <person name="Ruiz O.N."/>
            <person name="Gunasekera T."/>
        </authorList>
    </citation>
    <scope>NUCLEOTIDE SEQUENCE [LARGE SCALE GENOMIC DNA]</scope>
    <source>
        <strain evidence="3">BAFB</strain>
    </source>
</reference>
<dbReference type="Gene3D" id="3.50.50.60">
    <property type="entry name" value="FAD/NAD(P)-binding domain"/>
    <property type="match status" value="1"/>
</dbReference>
<feature type="chain" id="PRO_5009630360" evidence="1">
    <location>
        <begin position="36"/>
        <end position="525"/>
    </location>
</feature>
<protein>
    <submittedName>
        <fullName evidence="3">Amino acid oxidase</fullName>
    </submittedName>
</protein>
<dbReference type="InterPro" id="IPR036188">
    <property type="entry name" value="FAD/NAD-bd_sf"/>
</dbReference>
<dbReference type="GO" id="GO:0016491">
    <property type="term" value="F:oxidoreductase activity"/>
    <property type="evidence" value="ECO:0007669"/>
    <property type="project" value="InterPro"/>
</dbReference>
<accession>A0A1J4MY51</accession>
<dbReference type="PANTHER" id="PTHR10742:SF410">
    <property type="entry name" value="LYSINE-SPECIFIC HISTONE DEMETHYLASE 2"/>
    <property type="match status" value="1"/>
</dbReference>